<dbReference type="Gene3D" id="3.100.10.10">
    <property type="match status" value="1"/>
</dbReference>
<dbReference type="SUPFAM" id="SSF52080">
    <property type="entry name" value="Ribosomal proteins L15p and L18e"/>
    <property type="match status" value="1"/>
</dbReference>
<dbReference type="InterPro" id="IPR021131">
    <property type="entry name" value="Ribosomal_uL15/eL18"/>
</dbReference>
<protein>
    <submittedName>
        <fullName evidence="6">Ribosomal protein L18e</fullName>
    </submittedName>
</protein>
<keyword evidence="3" id="KW-0687">Ribonucleoprotein</keyword>
<dbReference type="InterPro" id="IPR036227">
    <property type="entry name" value="Ribosomal_uL15/eL18_sf"/>
</dbReference>
<accession>A0A391NNL0</accession>
<dbReference type="PANTHER" id="PTHR10934">
    <property type="entry name" value="60S RIBOSOMAL PROTEIN L18"/>
    <property type="match status" value="1"/>
</dbReference>
<comment type="similarity">
    <text evidence="1">Belongs to the eukaryotic ribosomal protein eL18 family.</text>
</comment>
<comment type="caution">
    <text evidence="6">The sequence shown here is derived from an EMBL/GenBank/DDBJ whole genome shotgun (WGS) entry which is preliminary data.</text>
</comment>
<evidence type="ECO:0000256" key="1">
    <source>
        <dbReference type="ARBA" id="ARBA00006815"/>
    </source>
</evidence>
<dbReference type="InterPro" id="IPR000039">
    <property type="entry name" value="Ribosomal_eL18"/>
</dbReference>
<evidence type="ECO:0000313" key="7">
    <source>
        <dbReference type="Proteomes" id="UP000265618"/>
    </source>
</evidence>
<dbReference type="OrthoDB" id="6353017at2759"/>
<gene>
    <name evidence="6" type="ORF">KIPB_008959</name>
</gene>
<keyword evidence="2 6" id="KW-0689">Ribosomal protein</keyword>
<feature type="region of interest" description="Disordered" evidence="4">
    <location>
        <begin position="152"/>
        <end position="189"/>
    </location>
</feature>
<name>A0A391NNL0_9EUKA</name>
<reference evidence="6 7" key="1">
    <citation type="journal article" date="2018" name="PLoS ONE">
        <title>The draft genome of Kipferlia bialata reveals reductive genome evolution in fornicate parasites.</title>
        <authorList>
            <person name="Tanifuji G."/>
            <person name="Takabayashi S."/>
            <person name="Kume K."/>
            <person name="Takagi M."/>
            <person name="Nakayama T."/>
            <person name="Kamikawa R."/>
            <person name="Inagaki Y."/>
            <person name="Hashimoto T."/>
        </authorList>
    </citation>
    <scope>NUCLEOTIDE SEQUENCE [LARGE SCALE GENOMIC DNA]</scope>
    <source>
        <strain evidence="6">NY0173</strain>
    </source>
</reference>
<dbReference type="Pfam" id="PF17135">
    <property type="entry name" value="Ribosomal_L18"/>
    <property type="match status" value="1"/>
</dbReference>
<dbReference type="Proteomes" id="UP000265618">
    <property type="component" value="Unassembled WGS sequence"/>
</dbReference>
<sequence length="189" mass="20418">MGIDLIAGGRNTKVSRTHPKSLNPYTNILSQAYGVVSRRSVDNKLAKRVQKHLTLSNTNRPCVTLSTLAKTVSTHAEEIPVVVATVTNDDRLVLCPKMTIAALKFSKTARTRIEKAGGRCMTLDELLEAKPTGAGCILLRGKRTHRVVVKQYGAAGLPGSHTKPKGDAKGARGQRGRHNKSHPKNMHAA</sequence>
<dbReference type="GO" id="GO:0006412">
    <property type="term" value="P:translation"/>
    <property type="evidence" value="ECO:0007669"/>
    <property type="project" value="InterPro"/>
</dbReference>
<dbReference type="AlphaFoldDB" id="A0A391NNL0"/>
<evidence type="ECO:0000313" key="6">
    <source>
        <dbReference type="EMBL" id="GCA63274.1"/>
    </source>
</evidence>
<evidence type="ECO:0000259" key="5">
    <source>
        <dbReference type="Pfam" id="PF17135"/>
    </source>
</evidence>
<dbReference type="EMBL" id="BDIP01002910">
    <property type="protein sequence ID" value="GCA63274.1"/>
    <property type="molecule type" value="Genomic_DNA"/>
</dbReference>
<evidence type="ECO:0000256" key="4">
    <source>
        <dbReference type="SAM" id="MobiDB-lite"/>
    </source>
</evidence>
<keyword evidence="7" id="KW-1185">Reference proteome</keyword>
<evidence type="ECO:0000256" key="3">
    <source>
        <dbReference type="ARBA" id="ARBA00023274"/>
    </source>
</evidence>
<organism evidence="6 7">
    <name type="scientific">Kipferlia bialata</name>
    <dbReference type="NCBI Taxonomy" id="797122"/>
    <lineage>
        <taxon>Eukaryota</taxon>
        <taxon>Metamonada</taxon>
        <taxon>Carpediemonas-like organisms</taxon>
        <taxon>Kipferlia</taxon>
    </lineage>
</organism>
<dbReference type="GO" id="GO:0003723">
    <property type="term" value="F:RNA binding"/>
    <property type="evidence" value="ECO:0007669"/>
    <property type="project" value="TreeGrafter"/>
</dbReference>
<feature type="domain" description="Large ribosomal subunit protein uL15/eL18" evidence="5">
    <location>
        <begin position="2"/>
        <end position="180"/>
    </location>
</feature>
<proteinExistence type="inferred from homology"/>
<dbReference type="GO" id="GO:0022625">
    <property type="term" value="C:cytosolic large ribosomal subunit"/>
    <property type="evidence" value="ECO:0007669"/>
    <property type="project" value="TreeGrafter"/>
</dbReference>
<evidence type="ECO:0000256" key="2">
    <source>
        <dbReference type="ARBA" id="ARBA00022980"/>
    </source>
</evidence>
<feature type="compositionally biased region" description="Basic residues" evidence="4">
    <location>
        <begin position="172"/>
        <end position="189"/>
    </location>
</feature>
<dbReference type="GO" id="GO:0003735">
    <property type="term" value="F:structural constituent of ribosome"/>
    <property type="evidence" value="ECO:0007669"/>
    <property type="project" value="InterPro"/>
</dbReference>
<dbReference type="PANTHER" id="PTHR10934:SF2">
    <property type="entry name" value="LARGE RIBOSOMAL SUBUNIT PROTEIN EL18"/>
    <property type="match status" value="1"/>
</dbReference>